<name>A0ABP1QMW6_9HEXA</name>
<dbReference type="Proteomes" id="UP001642540">
    <property type="component" value="Unassembled WGS sequence"/>
</dbReference>
<keyword evidence="3" id="KW-1185">Reference proteome</keyword>
<keyword evidence="1" id="KW-0472">Membrane</keyword>
<keyword evidence="1" id="KW-1133">Transmembrane helix</keyword>
<evidence type="ECO:0000313" key="2">
    <source>
        <dbReference type="EMBL" id="CAL8106810.1"/>
    </source>
</evidence>
<organism evidence="2 3">
    <name type="scientific">Orchesella dallaii</name>
    <dbReference type="NCBI Taxonomy" id="48710"/>
    <lineage>
        <taxon>Eukaryota</taxon>
        <taxon>Metazoa</taxon>
        <taxon>Ecdysozoa</taxon>
        <taxon>Arthropoda</taxon>
        <taxon>Hexapoda</taxon>
        <taxon>Collembola</taxon>
        <taxon>Entomobryomorpha</taxon>
        <taxon>Entomobryoidea</taxon>
        <taxon>Orchesellidae</taxon>
        <taxon>Orchesellinae</taxon>
        <taxon>Orchesella</taxon>
    </lineage>
</organism>
<comment type="caution">
    <text evidence="2">The sequence shown here is derived from an EMBL/GenBank/DDBJ whole genome shotgun (WGS) entry which is preliminary data.</text>
</comment>
<sequence>MCESFSAEKLLCEITKFNKSATTQDVSHGVATSLENLLSKTHNGNPLPTLPNLYRPTTSAAILHYLNDADACTGDYPSVANAFIWKEFNGKIVRDVCVDTHDLMNETGGFIMNFSRHGATQSKDLRIHLGIREKKMLNEAKRVLPGTITTTDDYAREIFKGIKQRPDLENVCAILEIDNREDCYDFKKCQQVCSDFLRQFIQTYPTTLTKIHVEIPFLSATYLPEWKFLLEQQTCLKVLICNFGAILWTFYQDCVSQNKQTLERVILRRLQTYNLPTARYIPFDWSIFSDCSELNYLKITCGYRTTPAFHYEAPAPTTVFLHDNLVKLPDSLQELHLSKIWVEPCLLRDFCNQRPAIKVCSNCHDMEYYDGDMSQSTEIQNENKHWTVKGLKLVTVNSLDVTEQYWIPEEPRKKSDDQQFSTIILGLFQIILIALVILFIIIYFGHWRSQTSQIDKVETSPVSILEIKDDAYRK</sequence>
<keyword evidence="1" id="KW-0812">Transmembrane</keyword>
<evidence type="ECO:0000256" key="1">
    <source>
        <dbReference type="SAM" id="Phobius"/>
    </source>
</evidence>
<evidence type="ECO:0000313" key="3">
    <source>
        <dbReference type="Proteomes" id="UP001642540"/>
    </source>
</evidence>
<gene>
    <name evidence="2" type="ORF">ODALV1_LOCUS12476</name>
</gene>
<reference evidence="2 3" key="1">
    <citation type="submission" date="2024-08" db="EMBL/GenBank/DDBJ databases">
        <authorList>
            <person name="Cucini C."/>
            <person name="Frati F."/>
        </authorList>
    </citation>
    <scope>NUCLEOTIDE SEQUENCE [LARGE SCALE GENOMIC DNA]</scope>
</reference>
<accession>A0ABP1QMW6</accession>
<proteinExistence type="predicted"/>
<protein>
    <submittedName>
        <fullName evidence="2">Uncharacterized protein</fullName>
    </submittedName>
</protein>
<feature type="transmembrane region" description="Helical" evidence="1">
    <location>
        <begin position="420"/>
        <end position="444"/>
    </location>
</feature>
<dbReference type="EMBL" id="CAXLJM020000038">
    <property type="protein sequence ID" value="CAL8106810.1"/>
    <property type="molecule type" value="Genomic_DNA"/>
</dbReference>